<dbReference type="InterPro" id="IPR002013">
    <property type="entry name" value="SAC_dom"/>
</dbReference>
<evidence type="ECO:0000313" key="3">
    <source>
        <dbReference type="EMBL" id="KAK2080290.1"/>
    </source>
</evidence>
<feature type="domain" description="SAC" evidence="2">
    <location>
        <begin position="132"/>
        <end position="459"/>
    </location>
</feature>
<feature type="transmembrane region" description="Helical" evidence="1">
    <location>
        <begin position="560"/>
        <end position="585"/>
    </location>
</feature>
<feature type="transmembrane region" description="Helical" evidence="1">
    <location>
        <begin position="527"/>
        <end position="548"/>
    </location>
</feature>
<evidence type="ECO:0000259" key="2">
    <source>
        <dbReference type="PROSITE" id="PS50275"/>
    </source>
</evidence>
<name>A0AAD9IMR3_PROWI</name>
<dbReference type="GO" id="GO:0046856">
    <property type="term" value="P:phosphatidylinositol dephosphorylation"/>
    <property type="evidence" value="ECO:0007669"/>
    <property type="project" value="TreeGrafter"/>
</dbReference>
<dbReference type="PANTHER" id="PTHR45662:SF2">
    <property type="entry name" value="PHOSPHATIDYLINOSITOL-3-PHOSPHATASE SAC1"/>
    <property type="match status" value="1"/>
</dbReference>
<keyword evidence="4" id="KW-1185">Reference proteome</keyword>
<dbReference type="GO" id="GO:0005783">
    <property type="term" value="C:endoplasmic reticulum"/>
    <property type="evidence" value="ECO:0007669"/>
    <property type="project" value="TreeGrafter"/>
</dbReference>
<sequence>MPSGGLDFYPALRLQRLGSVTIIQPEHDGTGPHPPSLTVDLETGSVAASEHPLIASNYTACLGVMGMLRFEAGPALVVITGAVPVAVVRGQLLLKVTSREVLTHESQDRKWSKSDRRLLRLLEDGTHPTKYGSFYFGHAGDLTLTAQRAEQVAADPETSSLRAWQRADARFTWNAALARPFLDAGLDAFVPTVFMGFAEQLGGLNFLAAGRQHSLSVSLVARRSAQRPGTRQWRRGADQRSCVANFVETEQLVSSEDGELVASFVQTRGSLPLLWSQTPCLQYKIPIRLAPASASAAVFAGHADALLERYGAATAINLANQTGREGVLSRAYAAAADAYGASKSGFRLVGFDFHKMCGATNYANLSLLWDEIRADFANYGYFFRDPAERAVLQRQRGVFRTNCVDTLDRTNVKALEDVLARLGLLGRGQALPQVYPEADRRFRVAWADHGDEISRQYAGTGAMKSAFTRTGKRDIWGLLDDGAKSLTRYYLNNFRDGAKQDALDLVSGAVELRTGRPVRFQSQASPLLPLLALLGAAYFAMAQLHAAAAPDKLLADPGPVALALSLATRTLALLLTAGLVLGFLFKNGTKFVDRPQLNPVAAKPWGVDG</sequence>
<dbReference type="Proteomes" id="UP001255856">
    <property type="component" value="Unassembled WGS sequence"/>
</dbReference>
<gene>
    <name evidence="3" type="ORF">QBZ16_000143</name>
</gene>
<keyword evidence="1" id="KW-0812">Transmembrane</keyword>
<protein>
    <recommendedName>
        <fullName evidence="2">SAC domain-containing protein</fullName>
    </recommendedName>
</protein>
<dbReference type="AlphaFoldDB" id="A0AAD9IMR3"/>
<reference evidence="3" key="1">
    <citation type="submission" date="2021-01" db="EMBL/GenBank/DDBJ databases">
        <authorList>
            <person name="Eckstrom K.M.E."/>
        </authorList>
    </citation>
    <scope>NUCLEOTIDE SEQUENCE</scope>
    <source>
        <strain evidence="3">UVCC 0001</strain>
    </source>
</reference>
<comment type="caution">
    <text evidence="3">The sequence shown here is derived from an EMBL/GenBank/DDBJ whole genome shotgun (WGS) entry which is preliminary data.</text>
</comment>
<dbReference type="PANTHER" id="PTHR45662">
    <property type="entry name" value="PHOSPHATIDYLINOSITIDE PHOSPHATASE SAC1"/>
    <property type="match status" value="1"/>
</dbReference>
<keyword evidence="1" id="KW-0472">Membrane</keyword>
<dbReference type="GO" id="GO:0043812">
    <property type="term" value="F:phosphatidylinositol-4-phosphate phosphatase activity"/>
    <property type="evidence" value="ECO:0007669"/>
    <property type="project" value="TreeGrafter"/>
</dbReference>
<keyword evidence="1" id="KW-1133">Transmembrane helix</keyword>
<dbReference type="EMBL" id="JASFZW010000001">
    <property type="protein sequence ID" value="KAK2080290.1"/>
    <property type="molecule type" value="Genomic_DNA"/>
</dbReference>
<proteinExistence type="predicted"/>
<organism evidence="3 4">
    <name type="scientific">Prototheca wickerhamii</name>
    <dbReference type="NCBI Taxonomy" id="3111"/>
    <lineage>
        <taxon>Eukaryota</taxon>
        <taxon>Viridiplantae</taxon>
        <taxon>Chlorophyta</taxon>
        <taxon>core chlorophytes</taxon>
        <taxon>Trebouxiophyceae</taxon>
        <taxon>Chlorellales</taxon>
        <taxon>Chlorellaceae</taxon>
        <taxon>Prototheca</taxon>
    </lineage>
</organism>
<dbReference type="Pfam" id="PF02383">
    <property type="entry name" value="Syja_N"/>
    <property type="match status" value="1"/>
</dbReference>
<dbReference type="PROSITE" id="PS50275">
    <property type="entry name" value="SAC"/>
    <property type="match status" value="1"/>
</dbReference>
<accession>A0AAD9IMR3</accession>
<evidence type="ECO:0000256" key="1">
    <source>
        <dbReference type="SAM" id="Phobius"/>
    </source>
</evidence>
<evidence type="ECO:0000313" key="4">
    <source>
        <dbReference type="Proteomes" id="UP001255856"/>
    </source>
</evidence>